<dbReference type="AlphaFoldDB" id="A0A6N6VKT3"/>
<dbReference type="GO" id="GO:0005737">
    <property type="term" value="C:cytoplasm"/>
    <property type="evidence" value="ECO:0007669"/>
    <property type="project" value="TreeGrafter"/>
</dbReference>
<dbReference type="CDD" id="cd03205">
    <property type="entry name" value="GST_C_6"/>
    <property type="match status" value="1"/>
</dbReference>
<organism evidence="2 3">
    <name type="scientific">Parvibaculum sedimenti</name>
    <dbReference type="NCBI Taxonomy" id="2608632"/>
    <lineage>
        <taxon>Bacteria</taxon>
        <taxon>Pseudomonadati</taxon>
        <taxon>Pseudomonadota</taxon>
        <taxon>Alphaproteobacteria</taxon>
        <taxon>Hyphomicrobiales</taxon>
        <taxon>Parvibaculaceae</taxon>
        <taxon>Parvibaculum</taxon>
    </lineage>
</organism>
<evidence type="ECO:0000259" key="1">
    <source>
        <dbReference type="PROSITE" id="PS50404"/>
    </source>
</evidence>
<keyword evidence="2" id="KW-0808">Transferase</keyword>
<dbReference type="InterPro" id="IPR036249">
    <property type="entry name" value="Thioredoxin-like_sf"/>
</dbReference>
<evidence type="ECO:0000313" key="2">
    <source>
        <dbReference type="EMBL" id="KAB7741145.1"/>
    </source>
</evidence>
<proteinExistence type="predicted"/>
<dbReference type="SUPFAM" id="SSF52833">
    <property type="entry name" value="Thioredoxin-like"/>
    <property type="match status" value="1"/>
</dbReference>
<gene>
    <name evidence="2" type="ORF">F2P47_05190</name>
</gene>
<protein>
    <submittedName>
        <fullName evidence="2">Glutathione S-transferase</fullName>
    </submittedName>
</protein>
<dbReference type="GO" id="GO:0016740">
    <property type="term" value="F:transferase activity"/>
    <property type="evidence" value="ECO:0007669"/>
    <property type="project" value="UniProtKB-KW"/>
</dbReference>
<dbReference type="Proteomes" id="UP000468901">
    <property type="component" value="Unassembled WGS sequence"/>
</dbReference>
<dbReference type="Gene3D" id="3.40.30.10">
    <property type="entry name" value="Glutaredoxin"/>
    <property type="match status" value="1"/>
</dbReference>
<dbReference type="EMBL" id="WESC01000004">
    <property type="protein sequence ID" value="KAB7741145.1"/>
    <property type="molecule type" value="Genomic_DNA"/>
</dbReference>
<sequence length="200" mass="21800">MKLFASNTSPFVRKVRVVLREKGAEGLVTEEIVVAREDPPALHAANPLGKIPALILNDGMALFDSPVICEYLDTTLPGPSLLPASGPKRWKVLRLEAAADGILDAGVATIYEGMRPTDERSPAAMLRWRNAIIRSLDFLESELGATFASPDIGLIAVGCALGYLDFRFPDIAWRDTRPALAAHFEALSARRSFKETMPRA</sequence>
<dbReference type="CDD" id="cd03049">
    <property type="entry name" value="GST_N_3"/>
    <property type="match status" value="1"/>
</dbReference>
<keyword evidence="3" id="KW-1185">Reference proteome</keyword>
<dbReference type="PROSITE" id="PS50404">
    <property type="entry name" value="GST_NTER"/>
    <property type="match status" value="1"/>
</dbReference>
<name>A0A6N6VKT3_9HYPH</name>
<accession>A0A6N6VKT3</accession>
<dbReference type="PANTHER" id="PTHR43968">
    <property type="match status" value="1"/>
</dbReference>
<dbReference type="InterPro" id="IPR036282">
    <property type="entry name" value="Glutathione-S-Trfase_C_sf"/>
</dbReference>
<dbReference type="InterPro" id="IPR004045">
    <property type="entry name" value="Glutathione_S-Trfase_N"/>
</dbReference>
<feature type="domain" description="GST N-terminal" evidence="1">
    <location>
        <begin position="1"/>
        <end position="80"/>
    </location>
</feature>
<dbReference type="InterPro" id="IPR050983">
    <property type="entry name" value="GST_Omega/HSP26"/>
</dbReference>
<dbReference type="SUPFAM" id="SSF47616">
    <property type="entry name" value="GST C-terminal domain-like"/>
    <property type="match status" value="1"/>
</dbReference>
<dbReference type="Gene3D" id="1.20.1050.10">
    <property type="match status" value="1"/>
</dbReference>
<evidence type="ECO:0000313" key="3">
    <source>
        <dbReference type="Proteomes" id="UP000468901"/>
    </source>
</evidence>
<dbReference type="Pfam" id="PF13417">
    <property type="entry name" value="GST_N_3"/>
    <property type="match status" value="1"/>
</dbReference>
<dbReference type="Pfam" id="PF13410">
    <property type="entry name" value="GST_C_2"/>
    <property type="match status" value="1"/>
</dbReference>
<reference evidence="2 3" key="1">
    <citation type="submission" date="2019-09" db="EMBL/GenBank/DDBJ databases">
        <title>Parvibaculum sedimenti sp. nov., isolated from sediment.</title>
        <authorList>
            <person name="Wang Y."/>
        </authorList>
    </citation>
    <scope>NUCLEOTIDE SEQUENCE [LARGE SCALE GENOMIC DNA]</scope>
    <source>
        <strain evidence="2 3">HXT-9</strain>
    </source>
</reference>
<dbReference type="RefSeq" id="WP_152215118.1">
    <property type="nucleotide sequence ID" value="NZ_WESC01000004.1"/>
</dbReference>
<dbReference type="PANTHER" id="PTHR43968:SF6">
    <property type="entry name" value="GLUTATHIONE S-TRANSFERASE OMEGA"/>
    <property type="match status" value="1"/>
</dbReference>
<comment type="caution">
    <text evidence="2">The sequence shown here is derived from an EMBL/GenBank/DDBJ whole genome shotgun (WGS) entry which is preliminary data.</text>
</comment>